<dbReference type="OrthoDB" id="466791at2"/>
<protein>
    <recommendedName>
        <fullName evidence="3">Sporulation domain-containing protein</fullName>
    </recommendedName>
</protein>
<dbReference type="Proteomes" id="UP000010474">
    <property type="component" value="Chromosome"/>
</dbReference>
<name>K9ZHB5_ANACC</name>
<dbReference type="EMBL" id="CP003659">
    <property type="protein sequence ID" value="AFZ58144.1"/>
    <property type="molecule type" value="Genomic_DNA"/>
</dbReference>
<gene>
    <name evidence="1" type="ordered locus">Anacy_2708</name>
</gene>
<sequence length="269" mass="30382">MPTLKTSQFTSVPILSLFVGGCLVLTYQYSPAQAKIPNNGFSIAQTASPSAEILTSQTSLPQLQPTEPVEFYQKNPKFQPSSNTQISQYSENFERYFVYVDGDNSQTLQRVRQIENSAYIRQYNGRNIIQAGVFSKPLNAQQRVRELEVNGINGARIVNFSNTEAVSYYSGSEVPYSSTVNDSNTTSSSVNRRQSNFYYAIVPSSYNNLRYLKDQIQQRIGKNSSVFMRTQPRGAHIAVGPFAERSEAEQWNNYLRNLGYGNTRVYYGK</sequence>
<dbReference type="KEGG" id="acy:Anacy_2708"/>
<dbReference type="STRING" id="272123.Anacy_2708"/>
<dbReference type="AlphaFoldDB" id="K9ZHB5"/>
<evidence type="ECO:0000313" key="1">
    <source>
        <dbReference type="EMBL" id="AFZ58144.1"/>
    </source>
</evidence>
<reference evidence="2" key="1">
    <citation type="journal article" date="2013" name="Proc. Natl. Acad. Sci. U.S.A.">
        <title>Improving the coverage of the cyanobacterial phylum using diversity-driven genome sequencing.</title>
        <authorList>
            <person name="Shih P.M."/>
            <person name="Wu D."/>
            <person name="Latifi A."/>
            <person name="Axen S.D."/>
            <person name="Fewer D.P."/>
            <person name="Talla E."/>
            <person name="Calteau A."/>
            <person name="Cai F."/>
            <person name="Tandeau de Marsac N."/>
            <person name="Rippka R."/>
            <person name="Herdman M."/>
            <person name="Sivonen K."/>
            <person name="Coursin T."/>
            <person name="Laurent T."/>
            <person name="Goodwin L."/>
            <person name="Nolan M."/>
            <person name="Davenport K.W."/>
            <person name="Han C.S."/>
            <person name="Rubin E.M."/>
            <person name="Eisen J.A."/>
            <person name="Woyke T."/>
            <person name="Gugger M."/>
            <person name="Kerfeld C.A."/>
        </authorList>
    </citation>
    <scope>NUCLEOTIDE SEQUENCE [LARGE SCALE GENOMIC DNA]</scope>
    <source>
        <strain evidence="2">ATCC 27899 / PCC 7122</strain>
    </source>
</reference>
<dbReference type="PATRIC" id="fig|272123.3.peg.2954"/>
<dbReference type="eggNOG" id="COG3147">
    <property type="taxonomic scope" value="Bacteria"/>
</dbReference>
<organism evidence="1 2">
    <name type="scientific">Anabaena cylindrica (strain ATCC 27899 / PCC 7122)</name>
    <dbReference type="NCBI Taxonomy" id="272123"/>
    <lineage>
        <taxon>Bacteria</taxon>
        <taxon>Bacillati</taxon>
        <taxon>Cyanobacteriota</taxon>
        <taxon>Cyanophyceae</taxon>
        <taxon>Nostocales</taxon>
        <taxon>Nostocaceae</taxon>
        <taxon>Anabaena</taxon>
    </lineage>
</organism>
<evidence type="ECO:0000313" key="2">
    <source>
        <dbReference type="Proteomes" id="UP000010474"/>
    </source>
</evidence>
<dbReference type="PROSITE" id="PS51257">
    <property type="entry name" value="PROKAR_LIPOPROTEIN"/>
    <property type="match status" value="1"/>
</dbReference>
<dbReference type="HOGENOM" id="CLU_067789_0_0_3"/>
<evidence type="ECO:0008006" key="3">
    <source>
        <dbReference type="Google" id="ProtNLM"/>
    </source>
</evidence>
<dbReference type="RefSeq" id="WP_015214779.1">
    <property type="nucleotide sequence ID" value="NC_019771.1"/>
</dbReference>
<accession>K9ZHB5</accession>
<keyword evidence="2" id="KW-1185">Reference proteome</keyword>
<proteinExistence type="predicted"/>